<protein>
    <recommendedName>
        <fullName evidence="2">UspA domain-containing protein</fullName>
    </recommendedName>
</protein>
<reference evidence="3" key="1">
    <citation type="journal article" date="2014" name="Front. Microbiol.">
        <title>High frequency of phylogenetically diverse reductive dehalogenase-homologous genes in deep subseafloor sedimentary metagenomes.</title>
        <authorList>
            <person name="Kawai M."/>
            <person name="Futagami T."/>
            <person name="Toyoda A."/>
            <person name="Takaki Y."/>
            <person name="Nishi S."/>
            <person name="Hori S."/>
            <person name="Arai W."/>
            <person name="Tsubouchi T."/>
            <person name="Morono Y."/>
            <person name="Uchiyama I."/>
            <person name="Ito T."/>
            <person name="Fujiyama A."/>
            <person name="Inagaki F."/>
            <person name="Takami H."/>
        </authorList>
    </citation>
    <scope>NUCLEOTIDE SEQUENCE</scope>
    <source>
        <strain evidence="3">Expedition CK06-06</strain>
    </source>
</reference>
<gene>
    <name evidence="3" type="ORF">S03H2_53041</name>
</gene>
<dbReference type="EMBL" id="BARU01033738">
    <property type="protein sequence ID" value="GAH70869.1"/>
    <property type="molecule type" value="Genomic_DNA"/>
</dbReference>
<organism evidence="3">
    <name type="scientific">marine sediment metagenome</name>
    <dbReference type="NCBI Taxonomy" id="412755"/>
    <lineage>
        <taxon>unclassified sequences</taxon>
        <taxon>metagenomes</taxon>
        <taxon>ecological metagenomes</taxon>
    </lineage>
</organism>
<comment type="caution">
    <text evidence="3">The sequence shown here is derived from an EMBL/GenBank/DDBJ whole genome shotgun (WGS) entry which is preliminary data.</text>
</comment>
<evidence type="ECO:0000256" key="1">
    <source>
        <dbReference type="ARBA" id="ARBA00008791"/>
    </source>
</evidence>
<name>X1IXP5_9ZZZZ</name>
<dbReference type="InterPro" id="IPR006016">
    <property type="entry name" value="UspA"/>
</dbReference>
<dbReference type="InterPro" id="IPR014729">
    <property type="entry name" value="Rossmann-like_a/b/a_fold"/>
</dbReference>
<feature type="domain" description="UspA" evidence="2">
    <location>
        <begin position="3"/>
        <end position="115"/>
    </location>
</feature>
<evidence type="ECO:0000313" key="3">
    <source>
        <dbReference type="EMBL" id="GAH70869.1"/>
    </source>
</evidence>
<dbReference type="SUPFAM" id="SSF52402">
    <property type="entry name" value="Adenine nucleotide alpha hydrolases-like"/>
    <property type="match status" value="1"/>
</dbReference>
<comment type="similarity">
    <text evidence="1">Belongs to the universal stress protein A family.</text>
</comment>
<dbReference type="Pfam" id="PF00582">
    <property type="entry name" value="Usp"/>
    <property type="match status" value="1"/>
</dbReference>
<dbReference type="Gene3D" id="3.40.50.620">
    <property type="entry name" value="HUPs"/>
    <property type="match status" value="1"/>
</dbReference>
<dbReference type="PANTHER" id="PTHR46268:SF15">
    <property type="entry name" value="UNIVERSAL STRESS PROTEIN HP_0031"/>
    <property type="match status" value="1"/>
</dbReference>
<sequence length="127" mass="13795">MDIKRILVPVSGGRADEEAVELACNLAKKPKAKVDVIHIIEVERSLSLDDPVASEAEKAEEILSHAEEIATETNYEVETDLIQAREAGQAIIDTATERKTDLIVMGTGYKKHLGDLSCHGISLILTS</sequence>
<evidence type="ECO:0000259" key="2">
    <source>
        <dbReference type="Pfam" id="PF00582"/>
    </source>
</evidence>
<dbReference type="AlphaFoldDB" id="X1IXP5"/>
<proteinExistence type="inferred from homology"/>
<dbReference type="CDD" id="cd00293">
    <property type="entry name" value="USP-like"/>
    <property type="match status" value="1"/>
</dbReference>
<dbReference type="PANTHER" id="PTHR46268">
    <property type="entry name" value="STRESS RESPONSE PROTEIN NHAX"/>
    <property type="match status" value="1"/>
</dbReference>
<accession>X1IXP5</accession>